<dbReference type="SUPFAM" id="SSF56112">
    <property type="entry name" value="Protein kinase-like (PK-like)"/>
    <property type="match status" value="1"/>
</dbReference>
<dbReference type="GO" id="GO:0005524">
    <property type="term" value="F:ATP binding"/>
    <property type="evidence" value="ECO:0007669"/>
    <property type="project" value="UniProtKB-KW"/>
</dbReference>
<dbReference type="Pfam" id="PF00069">
    <property type="entry name" value="Pkinase"/>
    <property type="match status" value="1"/>
</dbReference>
<dbReference type="InterPro" id="IPR008271">
    <property type="entry name" value="Ser/Thr_kinase_AS"/>
</dbReference>
<reference evidence="8" key="1">
    <citation type="submission" date="2022-10" db="EMBL/GenBank/DDBJ databases">
        <authorList>
            <person name="Chen Y."/>
            <person name="Dougan E. K."/>
            <person name="Chan C."/>
            <person name="Rhodes N."/>
            <person name="Thang M."/>
        </authorList>
    </citation>
    <scope>NUCLEOTIDE SEQUENCE</scope>
</reference>
<organism evidence="8">
    <name type="scientific">Cladocopium goreaui</name>
    <dbReference type="NCBI Taxonomy" id="2562237"/>
    <lineage>
        <taxon>Eukaryota</taxon>
        <taxon>Sar</taxon>
        <taxon>Alveolata</taxon>
        <taxon>Dinophyceae</taxon>
        <taxon>Suessiales</taxon>
        <taxon>Symbiodiniaceae</taxon>
        <taxon>Cladocopium</taxon>
    </lineage>
</organism>
<dbReference type="EMBL" id="CAMXCT020001061">
    <property type="protein sequence ID" value="CAL1139608.1"/>
    <property type="molecule type" value="Genomic_DNA"/>
</dbReference>
<feature type="domain" description="Ubiquitin-like" evidence="7">
    <location>
        <begin position="2"/>
        <end position="45"/>
    </location>
</feature>
<dbReference type="SUPFAM" id="SSF54236">
    <property type="entry name" value="Ubiquitin-like"/>
    <property type="match status" value="1"/>
</dbReference>
<comment type="caution">
    <text evidence="8">The sequence shown here is derived from an EMBL/GenBank/DDBJ whole genome shotgun (WGS) entry which is preliminary data.</text>
</comment>
<dbReference type="InterPro" id="IPR000626">
    <property type="entry name" value="Ubiquitin-like_dom"/>
</dbReference>
<proteinExistence type="predicted"/>
<evidence type="ECO:0000256" key="4">
    <source>
        <dbReference type="ARBA" id="ARBA00022777"/>
    </source>
</evidence>
<keyword evidence="10" id="KW-1185">Reference proteome</keyword>
<dbReference type="Proteomes" id="UP001152797">
    <property type="component" value="Unassembled WGS sequence"/>
</dbReference>
<dbReference type="SUPFAM" id="SSF52047">
    <property type="entry name" value="RNI-like"/>
    <property type="match status" value="1"/>
</dbReference>
<dbReference type="Gene3D" id="1.10.510.10">
    <property type="entry name" value="Transferase(Phosphotransferase) domain 1"/>
    <property type="match status" value="1"/>
</dbReference>
<dbReference type="PANTHER" id="PTHR24058">
    <property type="entry name" value="DUAL SPECIFICITY PROTEIN KINASE"/>
    <property type="match status" value="1"/>
</dbReference>
<keyword evidence="3" id="KW-0547">Nucleotide-binding</keyword>
<evidence type="ECO:0000256" key="3">
    <source>
        <dbReference type="ARBA" id="ARBA00022741"/>
    </source>
</evidence>
<keyword evidence="2" id="KW-0808">Transferase</keyword>
<gene>
    <name evidence="8" type="ORF">C1SCF055_LOCUS13601</name>
</gene>
<evidence type="ECO:0000256" key="1">
    <source>
        <dbReference type="ARBA" id="ARBA00022527"/>
    </source>
</evidence>
<evidence type="ECO:0000256" key="2">
    <source>
        <dbReference type="ARBA" id="ARBA00022679"/>
    </source>
</evidence>
<evidence type="ECO:0000313" key="9">
    <source>
        <dbReference type="EMBL" id="CAL1139608.1"/>
    </source>
</evidence>
<keyword evidence="5" id="KW-0067">ATP-binding</keyword>
<evidence type="ECO:0000259" key="6">
    <source>
        <dbReference type="PROSITE" id="PS50011"/>
    </source>
</evidence>
<dbReference type="EMBL" id="CAMXCT030001061">
    <property type="protein sequence ID" value="CAL4773545.1"/>
    <property type="molecule type" value="Genomic_DNA"/>
</dbReference>
<dbReference type="GO" id="GO:0004674">
    <property type="term" value="F:protein serine/threonine kinase activity"/>
    <property type="evidence" value="ECO:0007669"/>
    <property type="project" value="UniProtKB-KW"/>
</dbReference>
<dbReference type="PROSITE" id="PS50053">
    <property type="entry name" value="UBIQUITIN_2"/>
    <property type="match status" value="1"/>
</dbReference>
<dbReference type="InterPro" id="IPR032675">
    <property type="entry name" value="LRR_dom_sf"/>
</dbReference>
<name>A0A9P1C7S3_9DINO</name>
<dbReference type="InterPro" id="IPR050494">
    <property type="entry name" value="Ser_Thr_dual-spec_kinase"/>
</dbReference>
<evidence type="ECO:0000313" key="8">
    <source>
        <dbReference type="EMBL" id="CAI3986233.1"/>
    </source>
</evidence>
<feature type="domain" description="Protein kinase" evidence="6">
    <location>
        <begin position="861"/>
        <end position="1255"/>
    </location>
</feature>
<protein>
    <submittedName>
        <fullName evidence="8">Uncharacterized protein</fullName>
    </submittedName>
</protein>
<dbReference type="Gene3D" id="3.80.10.10">
    <property type="entry name" value="Ribonuclease Inhibitor"/>
    <property type="match status" value="1"/>
</dbReference>
<reference evidence="9" key="2">
    <citation type="submission" date="2024-04" db="EMBL/GenBank/DDBJ databases">
        <authorList>
            <person name="Chen Y."/>
            <person name="Shah S."/>
            <person name="Dougan E. K."/>
            <person name="Thang M."/>
            <person name="Chan C."/>
        </authorList>
    </citation>
    <scope>NUCLEOTIDE SEQUENCE [LARGE SCALE GENOMIC DNA]</scope>
</reference>
<dbReference type="AlphaFoldDB" id="A0A9P1C7S3"/>
<dbReference type="EMBL" id="CAMXCT010001061">
    <property type="protein sequence ID" value="CAI3986233.1"/>
    <property type="molecule type" value="Genomic_DNA"/>
</dbReference>
<dbReference type="OrthoDB" id="435799at2759"/>
<dbReference type="PROSITE" id="PS50011">
    <property type="entry name" value="PROTEIN_KINASE_DOM"/>
    <property type="match status" value="1"/>
</dbReference>
<dbReference type="SMART" id="SM00220">
    <property type="entry name" value="S_TKc"/>
    <property type="match status" value="1"/>
</dbReference>
<evidence type="ECO:0000256" key="5">
    <source>
        <dbReference type="ARBA" id="ARBA00022840"/>
    </source>
</evidence>
<keyword evidence="4" id="KW-0418">Kinase</keyword>
<evidence type="ECO:0000259" key="7">
    <source>
        <dbReference type="PROSITE" id="PS50053"/>
    </source>
</evidence>
<dbReference type="Gene3D" id="3.30.200.20">
    <property type="entry name" value="Phosphorylase Kinase, domain 1"/>
    <property type="match status" value="1"/>
</dbReference>
<accession>A0A9P1C7S3</accession>
<sequence>MVTLTVHSDTGEELVTLGLEPQATVADLQLKLESVCGVPVKQQLLTATDPAPRCLDAAELLATVPSVTLTSFADLIPAARAFAPCRIRATEQRGIQRWQLQKLLDFLRQRCDEGAMRFPWGHASGPLMLQHLNLYHLADWVLRPATRADRCSYVELISEEPGAQMPKWFVSHAWQEAIVDFITCLDGHGAVRQTEAAYWVCAYANNQHELGSDLHSNPRETSFFRAMQLCSGVLLILDPLAMPFSRVWCCFELATAMTSHFERTRLLLDIATVKDELAEVLTDGLTMQEEQQENAVCAGRGGKEKAKREERFPIELVKKALQLDIAAARASRELDKIRILNSIAGLEEDRLDEPLPDPLPAERLQRYRAVDRALRCVFALSSVSQVISKDLKEMMPDICRALREESERRSVHISFANSLKLTDEDLCHLAQALPEGLTQLRFDLRSCHQLSNASLLELAKALQRTKQLRSLFLDFYMCCKMTDVGLLEVWRSIEDLQLLDLDINVRGLTKVTDKVMPAIISGLRGKALRKLHLNLAQTRQSDALGSELTMALAGLRQLEILKLYFTECPRVADKTATSLGDSLQVMEMLSESILCFSNTTLTDDGMSGFARGVCTLRRMTRMTLRFRWCPRITEQSMVMLGEACAALPLQKLQLDFSKCQALRREVAMRYSGPSQVVLEHSVFHRVAAEEELVPNADARTSSNDDAEEQILGLFRRVGTETLSPEKLFSVLQKLHPELSKESFDALLRASDHGDSEGFLHWLLAEKTRCEALTEVMGLSLVSKCLVKMAPPKGIPTTAETWRPLWKNSSNPYQFDRQYLQTIEIARLRMMEKQQDRRFTDSTEENFPCRYGDEVVSESSCFILLEGLGSGAFGQVVRCAAAPKTAGDDAGCDGWRRVRHASHVRHARPVALKILKHKDFCAEVALEAEEEAKILRELHHPHIVQMLDFFEFRGHLCIALELLGRNLYELITEHNGLLSIQLVQQATYQVLLALEYLKTHQVIHADLKPENVLMVDSAWRSDGKAHFKVIDFGGARREGFPMEDLVLQTLPYRAPEVLLGLPVKCAADMWSLGCICIELFVGESLFSHSKDKDEILEGMVQLCGKIPAWMLKQGTRTNEFFDRVKQRTAARTKPRPQGLWRLFAWACSLRDTFEAFRPRTSRTDAADGAEVYKFRRRSVGPASTAMTKTTLFGAFRRRRYDLVKGRFGAPQRLSSKPLGQQQRLRRNMEKLIRRMLVLDPERRSDASELLRMKSQLS</sequence>
<dbReference type="InterPro" id="IPR000719">
    <property type="entry name" value="Prot_kinase_dom"/>
</dbReference>
<evidence type="ECO:0000313" key="10">
    <source>
        <dbReference type="Proteomes" id="UP001152797"/>
    </source>
</evidence>
<keyword evidence="1" id="KW-0723">Serine/threonine-protein kinase</keyword>
<dbReference type="PROSITE" id="PS00108">
    <property type="entry name" value="PROTEIN_KINASE_ST"/>
    <property type="match status" value="1"/>
</dbReference>
<dbReference type="CDD" id="cd17039">
    <property type="entry name" value="Ubl_ubiquitin_like"/>
    <property type="match status" value="1"/>
</dbReference>
<dbReference type="InterPro" id="IPR011009">
    <property type="entry name" value="Kinase-like_dom_sf"/>
</dbReference>
<dbReference type="InterPro" id="IPR029071">
    <property type="entry name" value="Ubiquitin-like_domsf"/>
</dbReference>